<feature type="region of interest" description="Disordered" evidence="7">
    <location>
        <begin position="445"/>
        <end position="513"/>
    </location>
</feature>
<dbReference type="InterPro" id="IPR052175">
    <property type="entry name" value="ComplexI-like_HydComp"/>
</dbReference>
<keyword evidence="6 8" id="KW-0472">Membrane</keyword>
<accession>A0A0N0UA47</accession>
<feature type="transmembrane region" description="Helical" evidence="8">
    <location>
        <begin position="79"/>
        <end position="99"/>
    </location>
</feature>
<keyword evidence="11" id="KW-1185">Reference proteome</keyword>
<evidence type="ECO:0000256" key="6">
    <source>
        <dbReference type="ARBA" id="ARBA00023136"/>
    </source>
</evidence>
<feature type="domain" description="NADH:quinone oxidoreductase/Mrp antiporter transmembrane" evidence="9">
    <location>
        <begin position="130"/>
        <end position="417"/>
    </location>
</feature>
<protein>
    <submittedName>
        <fullName evidence="10">Cation:proton antiporter</fullName>
    </submittedName>
</protein>
<feature type="transmembrane region" description="Helical" evidence="8">
    <location>
        <begin position="111"/>
        <end position="129"/>
    </location>
</feature>
<organism evidence="10 11">
    <name type="scientific">Haloarcula rubripromontorii</name>
    <dbReference type="NCBI Taxonomy" id="1705562"/>
    <lineage>
        <taxon>Archaea</taxon>
        <taxon>Methanobacteriati</taxon>
        <taxon>Methanobacteriota</taxon>
        <taxon>Stenosarchaea group</taxon>
        <taxon>Halobacteria</taxon>
        <taxon>Halobacteriales</taxon>
        <taxon>Haloarculaceae</taxon>
        <taxon>Haloarcula</taxon>
    </lineage>
</organism>
<dbReference type="InterPro" id="IPR001750">
    <property type="entry name" value="ND/Mrp_TM"/>
</dbReference>
<feature type="transmembrane region" description="Helical" evidence="8">
    <location>
        <begin position="6"/>
        <end position="24"/>
    </location>
</feature>
<feature type="transmembrane region" description="Helical" evidence="8">
    <location>
        <begin position="246"/>
        <end position="265"/>
    </location>
</feature>
<evidence type="ECO:0000256" key="5">
    <source>
        <dbReference type="ARBA" id="ARBA00023002"/>
    </source>
</evidence>
<dbReference type="PATRIC" id="fig|1705562.3.peg.1049"/>
<feature type="compositionally biased region" description="Basic and acidic residues" evidence="7">
    <location>
        <begin position="458"/>
        <end position="504"/>
    </location>
</feature>
<comment type="caution">
    <text evidence="10">The sequence shown here is derived from an EMBL/GenBank/DDBJ whole genome shotgun (WGS) entry which is preliminary data.</text>
</comment>
<feature type="transmembrane region" description="Helical" evidence="8">
    <location>
        <begin position="277"/>
        <end position="298"/>
    </location>
</feature>
<feature type="transmembrane region" description="Helical" evidence="8">
    <location>
        <begin position="523"/>
        <end position="544"/>
    </location>
</feature>
<dbReference type="PANTHER" id="PTHR42682:SF4">
    <property type="entry name" value="NADH-UBIQUINONE_PLASTOQUINONE"/>
    <property type="match status" value="1"/>
</dbReference>
<feature type="transmembrane region" description="Helical" evidence="8">
    <location>
        <begin position="377"/>
        <end position="402"/>
    </location>
</feature>
<feature type="transmembrane region" description="Helical" evidence="8">
    <location>
        <begin position="208"/>
        <end position="226"/>
    </location>
</feature>
<feature type="transmembrane region" description="Helical" evidence="8">
    <location>
        <begin position="36"/>
        <end position="54"/>
    </location>
</feature>
<comment type="subcellular location">
    <subcellularLocation>
        <location evidence="1">Cell membrane</location>
        <topology evidence="1">Multi-pass membrane protein</topology>
    </subcellularLocation>
</comment>
<dbReference type="PANTHER" id="PTHR42682">
    <property type="entry name" value="HYDROGENASE-4 COMPONENT F"/>
    <property type="match status" value="1"/>
</dbReference>
<keyword evidence="3 8" id="KW-0812">Transmembrane</keyword>
<reference evidence="10 11" key="1">
    <citation type="submission" date="2015-08" db="EMBL/GenBank/DDBJ databases">
        <title>Genomes of Isolates from Cabo Rojo, PR.</title>
        <authorList>
            <person name="Sanchez-Nieves R.L."/>
            <person name="Montalvo-Rodriguez R."/>
        </authorList>
    </citation>
    <scope>NUCLEOTIDE SEQUENCE [LARGE SCALE GENOMIC DNA]</scope>
    <source>
        <strain evidence="10 11">SL3</strain>
    </source>
</reference>
<dbReference type="OrthoDB" id="371891at2157"/>
<dbReference type="EMBL" id="LIUF01000001">
    <property type="protein sequence ID" value="KOX94390.1"/>
    <property type="molecule type" value="Genomic_DNA"/>
</dbReference>
<evidence type="ECO:0000256" key="3">
    <source>
        <dbReference type="ARBA" id="ARBA00022692"/>
    </source>
</evidence>
<keyword evidence="2" id="KW-1003">Cell membrane</keyword>
<evidence type="ECO:0000256" key="4">
    <source>
        <dbReference type="ARBA" id="ARBA00022989"/>
    </source>
</evidence>
<dbReference type="Proteomes" id="UP000037729">
    <property type="component" value="Unassembled WGS sequence"/>
</dbReference>
<dbReference type="PRINTS" id="PR01434">
    <property type="entry name" value="NADHDHGNASE5"/>
</dbReference>
<evidence type="ECO:0000256" key="8">
    <source>
        <dbReference type="SAM" id="Phobius"/>
    </source>
</evidence>
<evidence type="ECO:0000259" key="9">
    <source>
        <dbReference type="Pfam" id="PF00361"/>
    </source>
</evidence>
<dbReference type="GO" id="GO:0005886">
    <property type="term" value="C:plasma membrane"/>
    <property type="evidence" value="ECO:0007669"/>
    <property type="project" value="UniProtKB-SubCell"/>
</dbReference>
<dbReference type="NCBIfam" id="NF005561">
    <property type="entry name" value="PRK07234.1-1"/>
    <property type="match status" value="1"/>
</dbReference>
<evidence type="ECO:0000313" key="10">
    <source>
        <dbReference type="EMBL" id="KOX94390.1"/>
    </source>
</evidence>
<evidence type="ECO:0000256" key="7">
    <source>
        <dbReference type="SAM" id="MobiDB-lite"/>
    </source>
</evidence>
<dbReference type="Pfam" id="PF00361">
    <property type="entry name" value="Proton_antipo_M"/>
    <property type="match status" value="1"/>
</dbReference>
<feature type="transmembrane region" description="Helical" evidence="8">
    <location>
        <begin position="166"/>
        <end position="188"/>
    </location>
</feature>
<evidence type="ECO:0000256" key="1">
    <source>
        <dbReference type="ARBA" id="ARBA00004651"/>
    </source>
</evidence>
<name>A0A0N0UA47_9EURY</name>
<gene>
    <name evidence="10" type="ORF">AMS69_00570</name>
</gene>
<dbReference type="GO" id="GO:0016491">
    <property type="term" value="F:oxidoreductase activity"/>
    <property type="evidence" value="ECO:0007669"/>
    <property type="project" value="UniProtKB-KW"/>
</dbReference>
<dbReference type="AlphaFoldDB" id="A0A0N0UA47"/>
<proteinExistence type="predicted"/>
<feature type="transmembrane region" description="Helical" evidence="8">
    <location>
        <begin position="414"/>
        <end position="432"/>
    </location>
</feature>
<sequence>MTESLRPILAILVSAVAIPVILSLKRRPNLREGVTLAVAFAKFGIIASMVPGVLSGTEYEFVVGQFATGIELAFTVDPLGLLFGLLASLLWIVTSFYSIGYMRGLDEHAQTRYFASFAASLASAVGVAFASNLLTLFVCYELLTVSTYPLVTHDETDEARAAGRKYLAYTFGGGVAVLGGTVLVFVLAGTTAFTPGGLEGLATADPTLARAAFALLAAGFGVKAALMPAHSWLPDAMVAPTPVSGLLHAVAVVKSGVFGIARVVLDVYGTGTMEQLGVGLPLAAIAAFTLLTASIIALRQDNLKRRLAYSTISQLSYIVLGLGLLHGQALTGGLLHIPAHAFMKLTLFFCAGAIHVETHTDDISDMAGIGRRMPLTMAAFAVAAAGMAGIPLVAGFVSKWYLVIGALSLESGGLVFAAALLVSGVLNIAYFWPIVYQAYFESPESHDEKPLIGGPFGGRDEVRADGGEDHESDAADGHIDEGEVPRPEHVDHLGKHDEEHEHHGGPPAGGWDDRGWRGGESTWFMLGPILTAATLSLLLGTVPYTAVFLRIVDTIVGNLPGVVA</sequence>
<evidence type="ECO:0000313" key="11">
    <source>
        <dbReference type="Proteomes" id="UP000037729"/>
    </source>
</evidence>
<keyword evidence="5" id="KW-0560">Oxidoreductase</keyword>
<evidence type="ECO:0000256" key="2">
    <source>
        <dbReference type="ARBA" id="ARBA00022475"/>
    </source>
</evidence>
<dbReference type="STRING" id="1705562.AMS69_00570"/>
<keyword evidence="4 8" id="KW-1133">Transmembrane helix</keyword>
<dbReference type="RefSeq" id="WP_053966165.1">
    <property type="nucleotide sequence ID" value="NZ_LIUF01000001.1"/>
</dbReference>